<evidence type="ECO:0000256" key="3">
    <source>
        <dbReference type="SAM" id="SignalP"/>
    </source>
</evidence>
<evidence type="ECO:0000259" key="4">
    <source>
        <dbReference type="PROSITE" id="PS50919"/>
    </source>
</evidence>
<reference evidence="5" key="1">
    <citation type="submission" date="2022-06" db="EMBL/GenBank/DDBJ databases">
        <authorList>
            <person name="Berger JAMES D."/>
            <person name="Berger JAMES D."/>
        </authorList>
    </citation>
    <scope>NUCLEOTIDE SEQUENCE [LARGE SCALE GENOMIC DNA]</scope>
</reference>
<feature type="domain" description="MIR" evidence="4">
    <location>
        <begin position="84"/>
        <end position="139"/>
    </location>
</feature>
<dbReference type="PROSITE" id="PS50919">
    <property type="entry name" value="MIR"/>
    <property type="match status" value="2"/>
</dbReference>
<dbReference type="SMART" id="SM00472">
    <property type="entry name" value="MIR"/>
    <property type="match status" value="2"/>
</dbReference>
<dbReference type="PANTHER" id="PTHR46809:SF2">
    <property type="entry name" value="GH21273P"/>
    <property type="match status" value="1"/>
</dbReference>
<keyword evidence="2" id="KW-0677">Repeat</keyword>
<dbReference type="Gene3D" id="2.80.10.50">
    <property type="match status" value="1"/>
</dbReference>
<proteinExistence type="predicted"/>
<protein>
    <recommendedName>
        <fullName evidence="4">MIR domain-containing protein</fullName>
    </recommendedName>
</protein>
<dbReference type="Pfam" id="PF02815">
    <property type="entry name" value="MIR"/>
    <property type="match status" value="1"/>
</dbReference>
<feature type="chain" id="PRO_5041712842" description="MIR domain-containing protein" evidence="3">
    <location>
        <begin position="20"/>
        <end position="166"/>
    </location>
</feature>
<name>A0AA85K6Q5_TRIRE</name>
<dbReference type="SUPFAM" id="SSF82109">
    <property type="entry name" value="MIR domain"/>
    <property type="match status" value="1"/>
</dbReference>
<evidence type="ECO:0000313" key="5">
    <source>
        <dbReference type="Proteomes" id="UP000050795"/>
    </source>
</evidence>
<feature type="signal peptide" evidence="3">
    <location>
        <begin position="1"/>
        <end position="19"/>
    </location>
</feature>
<accession>A0AA85K6Q5</accession>
<evidence type="ECO:0000313" key="6">
    <source>
        <dbReference type="WBParaSite" id="TREG1_73900.1"/>
    </source>
</evidence>
<dbReference type="AlphaFoldDB" id="A0AA85K6Q5"/>
<organism evidence="5 6">
    <name type="scientific">Trichobilharzia regenti</name>
    <name type="common">Nasal bird schistosome</name>
    <dbReference type="NCBI Taxonomy" id="157069"/>
    <lineage>
        <taxon>Eukaryota</taxon>
        <taxon>Metazoa</taxon>
        <taxon>Spiralia</taxon>
        <taxon>Lophotrochozoa</taxon>
        <taxon>Platyhelminthes</taxon>
        <taxon>Trematoda</taxon>
        <taxon>Digenea</taxon>
        <taxon>Strigeidida</taxon>
        <taxon>Schistosomatoidea</taxon>
        <taxon>Schistosomatidae</taxon>
        <taxon>Trichobilharzia</taxon>
    </lineage>
</organism>
<dbReference type="PANTHER" id="PTHR46809">
    <property type="entry name" value="STROMAL CELL-DERIVED FACTOR 2-LIKE PROTEIN"/>
    <property type="match status" value="1"/>
</dbReference>
<feature type="domain" description="MIR" evidence="4">
    <location>
        <begin position="21"/>
        <end position="75"/>
    </location>
</feature>
<reference evidence="6" key="2">
    <citation type="submission" date="2023-11" db="UniProtKB">
        <authorList>
            <consortium name="WormBaseParasite"/>
        </authorList>
    </citation>
    <scope>IDENTIFICATION</scope>
</reference>
<dbReference type="InterPro" id="IPR036300">
    <property type="entry name" value="MIR_dom_sf"/>
</dbReference>
<evidence type="ECO:0000256" key="2">
    <source>
        <dbReference type="ARBA" id="ARBA00022737"/>
    </source>
</evidence>
<keyword evidence="5" id="KW-1185">Reference proteome</keyword>
<dbReference type="Proteomes" id="UP000050795">
    <property type="component" value="Unassembled WGS sequence"/>
</dbReference>
<keyword evidence="1 3" id="KW-0732">Signal</keyword>
<evidence type="ECO:0000256" key="1">
    <source>
        <dbReference type="ARBA" id="ARBA00022729"/>
    </source>
</evidence>
<dbReference type="InterPro" id="IPR016093">
    <property type="entry name" value="MIR_motif"/>
</dbReference>
<sequence>MFVVFVLTVFVVFASESTAQQGTVTCGSVLKLMNTDYNVRLHSHEVQYGTGSGQQSVTAVSDDLDTNSLWQVVERNGSPQCSRGRVIKCGQKIRLMHLSTRRNLHSHHFDSPLSANFEVSAFGNDGVGDEGDDWQVICDGSYWRRTSKIRLKHNSTDGLKLGEHEE</sequence>
<dbReference type="WBParaSite" id="TREG1_73900.1">
    <property type="protein sequence ID" value="TREG1_73900.1"/>
    <property type="gene ID" value="TREG1_73900"/>
</dbReference>